<accession>A0ABT2P4U4</accession>
<dbReference type="EMBL" id="JAODOQ010000001">
    <property type="protein sequence ID" value="MCT8987648.1"/>
    <property type="molecule type" value="Genomic_DNA"/>
</dbReference>
<comment type="caution">
    <text evidence="1">The sequence shown here is derived from an EMBL/GenBank/DDBJ whole genome shotgun (WGS) entry which is preliminary data.</text>
</comment>
<evidence type="ECO:0000313" key="1">
    <source>
        <dbReference type="EMBL" id="MCT8987648.1"/>
    </source>
</evidence>
<protein>
    <submittedName>
        <fullName evidence="1">Response regulator</fullName>
    </submittedName>
</protein>
<gene>
    <name evidence="1" type="ORF">N4T56_15690</name>
</gene>
<dbReference type="InterPro" id="IPR011006">
    <property type="entry name" value="CheY-like_superfamily"/>
</dbReference>
<sequence length="153" mass="17429">MTNILIVEDQEEKSNKLYSFCTSKFIHKNRIDIEQSLRGGLKKVLLNKDYDLIFLDMSMPNFDPSSDDPLGGSPESFAGLEFVSQLKLRGIFIPVVVVTQYRTFEEGKIDLGSIDNHLTSEYGSYYLGSVYYSSADRDWEKPLLNTLKKAKVL</sequence>
<organism evidence="1 2">
    <name type="scientific">Shewanella phaeophyticola</name>
    <dbReference type="NCBI Taxonomy" id="2978345"/>
    <lineage>
        <taxon>Bacteria</taxon>
        <taxon>Pseudomonadati</taxon>
        <taxon>Pseudomonadota</taxon>
        <taxon>Gammaproteobacteria</taxon>
        <taxon>Alteromonadales</taxon>
        <taxon>Shewanellaceae</taxon>
        <taxon>Shewanella</taxon>
    </lineage>
</organism>
<dbReference type="Gene3D" id="3.40.50.2300">
    <property type="match status" value="1"/>
</dbReference>
<proteinExistence type="predicted"/>
<keyword evidence="2" id="KW-1185">Reference proteome</keyword>
<name>A0ABT2P4U4_9GAMM</name>
<dbReference type="SUPFAM" id="SSF52172">
    <property type="entry name" value="CheY-like"/>
    <property type="match status" value="1"/>
</dbReference>
<evidence type="ECO:0000313" key="2">
    <source>
        <dbReference type="Proteomes" id="UP001431192"/>
    </source>
</evidence>
<dbReference type="RefSeq" id="WP_261733894.1">
    <property type="nucleotide sequence ID" value="NZ_JAODOQ010000001.1"/>
</dbReference>
<dbReference type="Proteomes" id="UP001431192">
    <property type="component" value="Unassembled WGS sequence"/>
</dbReference>
<reference evidence="1" key="1">
    <citation type="submission" date="2022-09" db="EMBL/GenBank/DDBJ databases">
        <title>Shewanella sp. KJ10-1 sp.nov, isolated from marine algae.</title>
        <authorList>
            <person name="Butt M."/>
            <person name="Lee J.K."/>
            <person name="Kim J.M."/>
            <person name="Choi D.G."/>
        </authorList>
    </citation>
    <scope>NUCLEOTIDE SEQUENCE</scope>
    <source>
        <strain evidence="1">KJ10-1</strain>
    </source>
</reference>
<dbReference type="CDD" id="cd00156">
    <property type="entry name" value="REC"/>
    <property type="match status" value="1"/>
</dbReference>